<dbReference type="PROSITE" id="PS50109">
    <property type="entry name" value="HIS_KIN"/>
    <property type="match status" value="1"/>
</dbReference>
<dbReference type="AlphaFoldDB" id="A0AAF1KTS2"/>
<sequence>MISLRSASLRIQILLLAVLLVVLVSAVATITEPFIYGRHDKGIEIGLFAGRVETVLEQFKKANSRADEDAALANAAAVGLRMGRVDPREFADAAAVVPIQADVRPGIRRLLDKSFVAEIGEIFSHSSPRHNLLVMLDNDNALSIEAPMFPKYLWFAPAVASGLLKIIIPLAIMAYLSSRLITRPLERIATAAQRETVLNETYAEPFTVEGASEIRILANSLNTMRSRIQQMTVDRTRLLRAISHDLRTPLTRLRMRAERLADSDLKDLMLRDVTTLGMMIDESLSFLNDKVENTRKVDLSSLLQTVASDFADTGVNVTFEGPRRVVYICKSQGLTRAVSNLVSNSARYADQVCVALECFEDGGVRIAVKDNGPGLPDEMKVRVLEPFFKADASRQGGAMGSGFGLGLTITKGIVEKGHNGTFQLLDNMPKGLMADIRLPPAT</sequence>
<feature type="domain" description="Histidine kinase" evidence="10">
    <location>
        <begin position="241"/>
        <end position="442"/>
    </location>
</feature>
<gene>
    <name evidence="12" type="ORF">PR017_27990</name>
</gene>
<evidence type="ECO:0000256" key="4">
    <source>
        <dbReference type="ARBA" id="ARBA00022475"/>
    </source>
</evidence>
<evidence type="ECO:0000259" key="10">
    <source>
        <dbReference type="PROSITE" id="PS50109"/>
    </source>
</evidence>
<dbReference type="GO" id="GO:0000155">
    <property type="term" value="F:phosphorelay sensor kinase activity"/>
    <property type="evidence" value="ECO:0007669"/>
    <property type="project" value="InterPro"/>
</dbReference>
<dbReference type="Pfam" id="PF02518">
    <property type="entry name" value="HATPase_c"/>
    <property type="match status" value="1"/>
</dbReference>
<accession>A0AAF1KTS2</accession>
<dbReference type="InterPro" id="IPR036890">
    <property type="entry name" value="HATPase_C_sf"/>
</dbReference>
<dbReference type="GO" id="GO:0005886">
    <property type="term" value="C:plasma membrane"/>
    <property type="evidence" value="ECO:0007669"/>
    <property type="project" value="UniProtKB-SubCell"/>
</dbReference>
<dbReference type="InterPro" id="IPR036097">
    <property type="entry name" value="HisK_dim/P_sf"/>
</dbReference>
<organism evidence="12 13">
    <name type="scientific">Rhizobium tumorigenes</name>
    <dbReference type="NCBI Taxonomy" id="2041385"/>
    <lineage>
        <taxon>Bacteria</taxon>
        <taxon>Pseudomonadati</taxon>
        <taxon>Pseudomonadota</taxon>
        <taxon>Alphaproteobacteria</taxon>
        <taxon>Hyphomicrobiales</taxon>
        <taxon>Rhizobiaceae</taxon>
        <taxon>Rhizobium/Agrobacterium group</taxon>
        <taxon>Rhizobium</taxon>
    </lineage>
</organism>
<keyword evidence="6" id="KW-0808">Transferase</keyword>
<name>A0AAF1KTS2_9HYPH</name>
<dbReference type="SMART" id="SM00304">
    <property type="entry name" value="HAMP"/>
    <property type="match status" value="1"/>
</dbReference>
<evidence type="ECO:0000256" key="8">
    <source>
        <dbReference type="ARBA" id="ARBA00022777"/>
    </source>
</evidence>
<dbReference type="PANTHER" id="PTHR44936">
    <property type="entry name" value="SENSOR PROTEIN CREC"/>
    <property type="match status" value="1"/>
</dbReference>
<dbReference type="KEGG" id="rtu:PR017_27990"/>
<dbReference type="EC" id="2.7.13.3" evidence="3"/>
<dbReference type="Gene3D" id="1.10.287.130">
    <property type="match status" value="1"/>
</dbReference>
<evidence type="ECO:0000256" key="6">
    <source>
        <dbReference type="ARBA" id="ARBA00022679"/>
    </source>
</evidence>
<keyword evidence="4" id="KW-0472">Membrane</keyword>
<dbReference type="GO" id="GO:0005524">
    <property type="term" value="F:ATP binding"/>
    <property type="evidence" value="ECO:0007669"/>
    <property type="project" value="UniProtKB-KW"/>
</dbReference>
<keyword evidence="13" id="KW-1185">Reference proteome</keyword>
<dbReference type="InterPro" id="IPR004358">
    <property type="entry name" value="Sig_transdc_His_kin-like_C"/>
</dbReference>
<geneLocation type="plasmid" evidence="12 13">
    <name>unnamed3</name>
</geneLocation>
<dbReference type="SUPFAM" id="SSF158472">
    <property type="entry name" value="HAMP domain-like"/>
    <property type="match status" value="1"/>
</dbReference>
<dbReference type="InterPro" id="IPR003594">
    <property type="entry name" value="HATPase_dom"/>
</dbReference>
<evidence type="ECO:0000259" key="11">
    <source>
        <dbReference type="PROSITE" id="PS50885"/>
    </source>
</evidence>
<keyword evidence="9 12" id="KW-0067">ATP-binding</keyword>
<evidence type="ECO:0000313" key="13">
    <source>
        <dbReference type="Proteomes" id="UP000249499"/>
    </source>
</evidence>
<dbReference type="RefSeq" id="WP_111221669.1">
    <property type="nucleotide sequence ID" value="NZ_CP117260.1"/>
</dbReference>
<dbReference type="InterPro" id="IPR050980">
    <property type="entry name" value="2C_sensor_his_kinase"/>
</dbReference>
<evidence type="ECO:0000256" key="1">
    <source>
        <dbReference type="ARBA" id="ARBA00000085"/>
    </source>
</evidence>
<evidence type="ECO:0000256" key="3">
    <source>
        <dbReference type="ARBA" id="ARBA00012438"/>
    </source>
</evidence>
<dbReference type="EMBL" id="CP117260">
    <property type="protein sequence ID" value="WFR99233.1"/>
    <property type="molecule type" value="Genomic_DNA"/>
</dbReference>
<evidence type="ECO:0000256" key="7">
    <source>
        <dbReference type="ARBA" id="ARBA00022741"/>
    </source>
</evidence>
<proteinExistence type="predicted"/>
<reference evidence="13" key="2">
    <citation type="journal article" date="2023" name="MicrobiologyOpen">
        <title>Genomics of the tumorigenes clade of the family Rhizobiaceae and description of Rhizobium rhododendri sp. nov.</title>
        <authorList>
            <person name="Kuzmanovic N."/>
            <person name="diCenzo G.C."/>
            <person name="Bunk B."/>
            <person name="Sproeer C."/>
            <person name="Fruehling A."/>
            <person name="Neumann-Schaal M."/>
            <person name="Overmann J."/>
            <person name="Smalla K."/>
        </authorList>
    </citation>
    <scope>NUCLEOTIDE SEQUENCE [LARGE SCALE GENOMIC DNA]</scope>
    <source>
        <strain evidence="13">1078</strain>
        <plasmid evidence="13">unnamed3</plasmid>
    </source>
</reference>
<protein>
    <recommendedName>
        <fullName evidence="3">histidine kinase</fullName>
        <ecNumber evidence="3">2.7.13.3</ecNumber>
    </recommendedName>
</protein>
<dbReference type="Gene3D" id="3.30.565.10">
    <property type="entry name" value="Histidine kinase-like ATPase, C-terminal domain"/>
    <property type="match status" value="1"/>
</dbReference>
<evidence type="ECO:0000256" key="9">
    <source>
        <dbReference type="ARBA" id="ARBA00022840"/>
    </source>
</evidence>
<dbReference type="PRINTS" id="PR00344">
    <property type="entry name" value="BCTRLSENSOR"/>
</dbReference>
<feature type="domain" description="HAMP" evidence="11">
    <location>
        <begin position="179"/>
        <end position="233"/>
    </location>
</feature>
<dbReference type="Proteomes" id="UP000249499">
    <property type="component" value="Plasmid unnamed3"/>
</dbReference>
<dbReference type="Pfam" id="PF00512">
    <property type="entry name" value="HisKA"/>
    <property type="match status" value="1"/>
</dbReference>
<dbReference type="CDD" id="cd06225">
    <property type="entry name" value="HAMP"/>
    <property type="match status" value="1"/>
</dbReference>
<keyword evidence="12" id="KW-0614">Plasmid</keyword>
<evidence type="ECO:0000256" key="5">
    <source>
        <dbReference type="ARBA" id="ARBA00022553"/>
    </source>
</evidence>
<reference evidence="12 13" key="1">
    <citation type="journal article" date="2018" name="Sci. Rep.">
        <title>Rhizobium tumorigenes sp. nov., a novel plant tumorigenic bacterium isolated from cane gall tumors on thornless blackberry.</title>
        <authorList>
            <person name="Kuzmanovi N."/>
            <person name="Smalla K."/>
            <person name="Gronow S."/>
            <person name="PuBawska J."/>
        </authorList>
    </citation>
    <scope>NUCLEOTIDE SEQUENCE [LARGE SCALE GENOMIC DNA]</scope>
    <source>
        <strain evidence="12 13">1078</strain>
    </source>
</reference>
<dbReference type="InterPro" id="IPR003660">
    <property type="entry name" value="HAMP_dom"/>
</dbReference>
<dbReference type="SMART" id="SM00388">
    <property type="entry name" value="HisKA"/>
    <property type="match status" value="1"/>
</dbReference>
<comment type="catalytic activity">
    <reaction evidence="1">
        <text>ATP + protein L-histidine = ADP + protein N-phospho-L-histidine.</text>
        <dbReference type="EC" id="2.7.13.3"/>
    </reaction>
</comment>
<dbReference type="PANTHER" id="PTHR44936:SF10">
    <property type="entry name" value="SENSOR PROTEIN RSTB"/>
    <property type="match status" value="1"/>
</dbReference>
<dbReference type="Pfam" id="PF00672">
    <property type="entry name" value="HAMP"/>
    <property type="match status" value="1"/>
</dbReference>
<evidence type="ECO:0000256" key="2">
    <source>
        <dbReference type="ARBA" id="ARBA00004651"/>
    </source>
</evidence>
<evidence type="ECO:0000313" key="12">
    <source>
        <dbReference type="EMBL" id="WFR99233.1"/>
    </source>
</evidence>
<dbReference type="SUPFAM" id="SSF47384">
    <property type="entry name" value="Homodimeric domain of signal transducing histidine kinase"/>
    <property type="match status" value="1"/>
</dbReference>
<keyword evidence="7" id="KW-0547">Nucleotide-binding</keyword>
<dbReference type="PROSITE" id="PS50885">
    <property type="entry name" value="HAMP"/>
    <property type="match status" value="1"/>
</dbReference>
<keyword evidence="5" id="KW-0597">Phosphoprotein</keyword>
<dbReference type="InterPro" id="IPR003661">
    <property type="entry name" value="HisK_dim/P_dom"/>
</dbReference>
<keyword evidence="4" id="KW-1003">Cell membrane</keyword>
<keyword evidence="8" id="KW-0418">Kinase</keyword>
<comment type="subcellular location">
    <subcellularLocation>
        <location evidence="2">Cell membrane</location>
        <topology evidence="2">Multi-pass membrane protein</topology>
    </subcellularLocation>
</comment>
<dbReference type="CDD" id="cd00082">
    <property type="entry name" value="HisKA"/>
    <property type="match status" value="1"/>
</dbReference>
<dbReference type="SUPFAM" id="SSF55874">
    <property type="entry name" value="ATPase domain of HSP90 chaperone/DNA topoisomerase II/histidine kinase"/>
    <property type="match status" value="1"/>
</dbReference>
<dbReference type="InterPro" id="IPR005467">
    <property type="entry name" value="His_kinase_dom"/>
</dbReference>
<dbReference type="SMART" id="SM00387">
    <property type="entry name" value="HATPase_c"/>
    <property type="match status" value="1"/>
</dbReference>